<name>A0ABR4J8V5_9EURO</name>
<feature type="region of interest" description="Disordered" evidence="1">
    <location>
        <begin position="1"/>
        <end position="78"/>
    </location>
</feature>
<feature type="compositionally biased region" description="Acidic residues" evidence="1">
    <location>
        <begin position="69"/>
        <end position="78"/>
    </location>
</feature>
<evidence type="ECO:0000313" key="2">
    <source>
        <dbReference type="EMBL" id="KAL2835468.1"/>
    </source>
</evidence>
<dbReference type="EMBL" id="JBFXLU010000204">
    <property type="protein sequence ID" value="KAL2835468.1"/>
    <property type="molecule type" value="Genomic_DNA"/>
</dbReference>
<protein>
    <submittedName>
        <fullName evidence="2">Uncharacterized protein</fullName>
    </submittedName>
</protein>
<dbReference type="Proteomes" id="UP001610446">
    <property type="component" value="Unassembled WGS sequence"/>
</dbReference>
<gene>
    <name evidence="2" type="ORF">BJY01DRAFT_252648</name>
</gene>
<reference evidence="2 3" key="1">
    <citation type="submission" date="2024-07" db="EMBL/GenBank/DDBJ databases">
        <title>Section-level genome sequencing and comparative genomics of Aspergillus sections Usti and Cavernicolus.</title>
        <authorList>
            <consortium name="Lawrence Berkeley National Laboratory"/>
            <person name="Nybo J.L."/>
            <person name="Vesth T.C."/>
            <person name="Theobald S."/>
            <person name="Frisvad J.C."/>
            <person name="Larsen T.O."/>
            <person name="Kjaerboelling I."/>
            <person name="Rothschild-Mancinelli K."/>
            <person name="Lyhne E.K."/>
            <person name="Kogle M.E."/>
            <person name="Barry K."/>
            <person name="Clum A."/>
            <person name="Na H."/>
            <person name="Ledsgaard L."/>
            <person name="Lin J."/>
            <person name="Lipzen A."/>
            <person name="Kuo A."/>
            <person name="Riley R."/>
            <person name="Mondo S."/>
            <person name="Labutti K."/>
            <person name="Haridas S."/>
            <person name="Pangalinan J."/>
            <person name="Salamov A.A."/>
            <person name="Simmons B.A."/>
            <person name="Magnuson J.K."/>
            <person name="Chen J."/>
            <person name="Drula E."/>
            <person name="Henrissat B."/>
            <person name="Wiebenga A."/>
            <person name="Lubbers R.J."/>
            <person name="Gomes A.C."/>
            <person name="Makela M.R."/>
            <person name="Stajich J."/>
            <person name="Grigoriev I.V."/>
            <person name="Mortensen U.H."/>
            <person name="De Vries R.P."/>
            <person name="Baker S.E."/>
            <person name="Andersen M.R."/>
        </authorList>
    </citation>
    <scope>NUCLEOTIDE SEQUENCE [LARGE SCALE GENOMIC DNA]</scope>
    <source>
        <strain evidence="2 3">CBS 123904</strain>
    </source>
</reference>
<feature type="compositionally biased region" description="Basic and acidic residues" evidence="1">
    <location>
        <begin position="14"/>
        <end position="24"/>
    </location>
</feature>
<keyword evidence="3" id="KW-1185">Reference proteome</keyword>
<evidence type="ECO:0000256" key="1">
    <source>
        <dbReference type="SAM" id="MobiDB-lite"/>
    </source>
</evidence>
<accession>A0ABR4J8V5</accession>
<comment type="caution">
    <text evidence="2">The sequence shown here is derived from an EMBL/GenBank/DDBJ whole genome shotgun (WGS) entry which is preliminary data.</text>
</comment>
<feature type="compositionally biased region" description="Low complexity" evidence="1">
    <location>
        <begin position="27"/>
        <end position="36"/>
    </location>
</feature>
<evidence type="ECO:0000313" key="3">
    <source>
        <dbReference type="Proteomes" id="UP001610446"/>
    </source>
</evidence>
<feature type="compositionally biased region" description="Basic and acidic residues" evidence="1">
    <location>
        <begin position="56"/>
        <end position="68"/>
    </location>
</feature>
<sequence>MPRRRNSKTTENTENTKDTPKTEDPPETGATPTTEGTPEEKDSPKTTDLSNTDDTPMAKDKSNDKDTGNNDEDTPDDEDARLARYADTSRLNIHYLQHSDPTILVYDLSGEAQGLSWDIPPDGLVIAIIGPRAAALIPVPKAPLIIVHQNKRDILGFDDHLKMVLHSVKPFIERYRSTWWPLSEPFRVVGISRCKALAMVDWRPIVEAFLGECGLTEGDSDAFGLSPPTLSPSVLPSQRASFAIHENQCHLFVSLQTDRDHRSSWFVGRFGRYGPTGVDTTGNRPRCVFRMQRAWPPPEYNIDEIFGTSVEHEMRRRERHFFRGHEIEQANYETLYFPGSVEFVSMTGTIFSE</sequence>
<proteinExistence type="predicted"/>
<organism evidence="2 3">
    <name type="scientific">Aspergillus pseudoustus</name>
    <dbReference type="NCBI Taxonomy" id="1810923"/>
    <lineage>
        <taxon>Eukaryota</taxon>
        <taxon>Fungi</taxon>
        <taxon>Dikarya</taxon>
        <taxon>Ascomycota</taxon>
        <taxon>Pezizomycotina</taxon>
        <taxon>Eurotiomycetes</taxon>
        <taxon>Eurotiomycetidae</taxon>
        <taxon>Eurotiales</taxon>
        <taxon>Aspergillaceae</taxon>
        <taxon>Aspergillus</taxon>
        <taxon>Aspergillus subgen. Nidulantes</taxon>
    </lineage>
</organism>